<evidence type="ECO:0000259" key="2">
    <source>
        <dbReference type="PROSITE" id="PS50173"/>
    </source>
</evidence>
<dbReference type="Pfam" id="PF00817">
    <property type="entry name" value="IMS"/>
    <property type="match status" value="1"/>
</dbReference>
<dbReference type="AlphaFoldDB" id="A0A518HEX6"/>
<proteinExistence type="inferred from homology"/>
<dbReference type="Gene3D" id="3.30.70.270">
    <property type="match status" value="1"/>
</dbReference>
<sequence length="407" mass="44978">MKRQGPIGHVDADCYYVAAERVRHAHLAGLPVGVLGNQGACVIAKSYEMKAAGVGTGMPIWDAMALCPEGVYVKRDFRWYEVLSRLMLETMRELSPKVEYYSIDEFYFEVVSPRGGDDQEAARLVRDRIMERVRVPVTVGIARTRTLAKLISDAAKPFGARAVLDPAAEHALLAARPVTDVTGIAGRRERLLLPRGIRTCLDLARADRRIIRRVLTASGEALWWELNGDPVIPINAQRTPHKVLSRGGSFGAPTGRPEVLWAWLVRNLERLVEELAFHRVLAGRVAFWVGYRDGHASEGRATPGVPTDRFDVLLDALRPCLRRAWVPGAMAARMHLFAEDLRPHLPRHLGLFDGTGPGDAATAVKRAVNDRHGRFALRSGATLPLGPIYADRANGHDICDVRGKTCF</sequence>
<dbReference type="InterPro" id="IPR043128">
    <property type="entry name" value="Rev_trsase/Diguanyl_cyclase"/>
</dbReference>
<dbReference type="GO" id="GO:0006281">
    <property type="term" value="P:DNA repair"/>
    <property type="evidence" value="ECO:0007669"/>
    <property type="project" value="InterPro"/>
</dbReference>
<dbReference type="PROSITE" id="PS50173">
    <property type="entry name" value="UMUC"/>
    <property type="match status" value="1"/>
</dbReference>
<gene>
    <name evidence="3" type="primary">dinB</name>
    <name evidence="3" type="ORF">ElP_73670</name>
</gene>
<dbReference type="GO" id="GO:0005829">
    <property type="term" value="C:cytosol"/>
    <property type="evidence" value="ECO:0007669"/>
    <property type="project" value="TreeGrafter"/>
</dbReference>
<dbReference type="InterPro" id="IPR017961">
    <property type="entry name" value="DNA_pol_Y-fam_little_finger"/>
</dbReference>
<keyword evidence="3" id="KW-0808">Transferase</keyword>
<dbReference type="OrthoDB" id="9808813at2"/>
<keyword evidence="3" id="KW-0548">Nucleotidyltransferase</keyword>
<protein>
    <submittedName>
        <fullName evidence="3">DNA polymerase IV</fullName>
        <ecNumber evidence="3">2.7.7.7</ecNumber>
    </submittedName>
</protein>
<dbReference type="Gene3D" id="3.40.1170.60">
    <property type="match status" value="1"/>
</dbReference>
<comment type="similarity">
    <text evidence="1">Belongs to the DNA polymerase type-Y family.</text>
</comment>
<accession>A0A518HEX6</accession>
<dbReference type="EC" id="2.7.7.7" evidence="3"/>
<name>A0A518HEX6_9BACT</name>
<feature type="domain" description="UmuC" evidence="2">
    <location>
        <begin position="7"/>
        <end position="185"/>
    </location>
</feature>
<dbReference type="Proteomes" id="UP000317835">
    <property type="component" value="Plasmid pElP_2"/>
</dbReference>
<geneLocation type="plasmid" evidence="4">
    <name>pelp_2</name>
</geneLocation>
<dbReference type="InterPro" id="IPR043502">
    <property type="entry name" value="DNA/RNA_pol_sf"/>
</dbReference>
<dbReference type="PANTHER" id="PTHR11076">
    <property type="entry name" value="DNA REPAIR POLYMERASE UMUC / TRANSFERASE FAMILY MEMBER"/>
    <property type="match status" value="1"/>
</dbReference>
<dbReference type="InterPro" id="IPR001126">
    <property type="entry name" value="UmuC"/>
</dbReference>
<dbReference type="KEGG" id="tpla:ElP_73670"/>
<keyword evidence="3" id="KW-0614">Plasmid</keyword>
<dbReference type="InterPro" id="IPR050116">
    <property type="entry name" value="DNA_polymerase-Y"/>
</dbReference>
<dbReference type="GO" id="GO:0003684">
    <property type="term" value="F:damaged DNA binding"/>
    <property type="evidence" value="ECO:0007669"/>
    <property type="project" value="InterPro"/>
</dbReference>
<dbReference type="GO" id="GO:0009432">
    <property type="term" value="P:SOS response"/>
    <property type="evidence" value="ECO:0007669"/>
    <property type="project" value="TreeGrafter"/>
</dbReference>
<organism evidence="3 4">
    <name type="scientific">Tautonia plasticadhaerens</name>
    <dbReference type="NCBI Taxonomy" id="2527974"/>
    <lineage>
        <taxon>Bacteria</taxon>
        <taxon>Pseudomonadati</taxon>
        <taxon>Planctomycetota</taxon>
        <taxon>Planctomycetia</taxon>
        <taxon>Isosphaerales</taxon>
        <taxon>Isosphaeraceae</taxon>
        <taxon>Tautonia</taxon>
    </lineage>
</organism>
<evidence type="ECO:0000256" key="1">
    <source>
        <dbReference type="ARBA" id="ARBA00010945"/>
    </source>
</evidence>
<dbReference type="GO" id="GO:0003887">
    <property type="term" value="F:DNA-directed DNA polymerase activity"/>
    <property type="evidence" value="ECO:0007669"/>
    <property type="project" value="UniProtKB-EC"/>
</dbReference>
<dbReference type="GO" id="GO:0042276">
    <property type="term" value="P:error-prone translesion synthesis"/>
    <property type="evidence" value="ECO:0007669"/>
    <property type="project" value="TreeGrafter"/>
</dbReference>
<dbReference type="SUPFAM" id="SSF56672">
    <property type="entry name" value="DNA/RNA polymerases"/>
    <property type="match status" value="1"/>
</dbReference>
<evidence type="ECO:0000313" key="3">
    <source>
        <dbReference type="EMBL" id="QDV39400.1"/>
    </source>
</evidence>
<reference evidence="3 4" key="1">
    <citation type="submission" date="2019-02" db="EMBL/GenBank/DDBJ databases">
        <title>Deep-cultivation of Planctomycetes and their phenomic and genomic characterization uncovers novel biology.</title>
        <authorList>
            <person name="Wiegand S."/>
            <person name="Jogler M."/>
            <person name="Boedeker C."/>
            <person name="Pinto D."/>
            <person name="Vollmers J."/>
            <person name="Rivas-Marin E."/>
            <person name="Kohn T."/>
            <person name="Peeters S.H."/>
            <person name="Heuer A."/>
            <person name="Rast P."/>
            <person name="Oberbeckmann S."/>
            <person name="Bunk B."/>
            <person name="Jeske O."/>
            <person name="Meyerdierks A."/>
            <person name="Storesund J.E."/>
            <person name="Kallscheuer N."/>
            <person name="Luecker S."/>
            <person name="Lage O.M."/>
            <person name="Pohl T."/>
            <person name="Merkel B.J."/>
            <person name="Hornburger P."/>
            <person name="Mueller R.-W."/>
            <person name="Bruemmer F."/>
            <person name="Labrenz M."/>
            <person name="Spormann A.M."/>
            <person name="Op den Camp H."/>
            <person name="Overmann J."/>
            <person name="Amann R."/>
            <person name="Jetten M.S.M."/>
            <person name="Mascher T."/>
            <person name="Medema M.H."/>
            <person name="Devos D.P."/>
            <person name="Kaster A.-K."/>
            <person name="Ovreas L."/>
            <person name="Rohde M."/>
            <person name="Galperin M.Y."/>
            <person name="Jogler C."/>
        </authorList>
    </citation>
    <scope>NUCLEOTIDE SEQUENCE [LARGE SCALE GENOMIC DNA]</scope>
    <source>
        <strain evidence="3 4">ElP</strain>
        <plasmid evidence="4">pelp_2</plasmid>
    </source>
</reference>
<dbReference type="RefSeq" id="WP_145279627.1">
    <property type="nucleotide sequence ID" value="NZ_CP036428.1"/>
</dbReference>
<dbReference type="EMBL" id="CP036428">
    <property type="protein sequence ID" value="QDV39400.1"/>
    <property type="molecule type" value="Genomic_DNA"/>
</dbReference>
<dbReference type="PANTHER" id="PTHR11076:SF34">
    <property type="entry name" value="PROTEIN UMUC"/>
    <property type="match status" value="1"/>
</dbReference>
<dbReference type="Pfam" id="PF11799">
    <property type="entry name" value="IMS_C"/>
    <property type="match status" value="1"/>
</dbReference>
<keyword evidence="4" id="KW-1185">Reference proteome</keyword>
<evidence type="ECO:0000313" key="4">
    <source>
        <dbReference type="Proteomes" id="UP000317835"/>
    </source>
</evidence>